<protein>
    <submittedName>
        <fullName evidence="2">Uncharacterized protein</fullName>
    </submittedName>
</protein>
<sequence>MNSPVDHLCQDKKFKNLRLIQQQNILQFVDVFPQFLILFFIRPIRIGQHGQNPFRMIIQLTVI</sequence>
<organism evidence="1 2">
    <name type="scientific">Romanomermis culicivorax</name>
    <name type="common">Nematode worm</name>
    <dbReference type="NCBI Taxonomy" id="13658"/>
    <lineage>
        <taxon>Eukaryota</taxon>
        <taxon>Metazoa</taxon>
        <taxon>Ecdysozoa</taxon>
        <taxon>Nematoda</taxon>
        <taxon>Enoplea</taxon>
        <taxon>Dorylaimia</taxon>
        <taxon>Mermithida</taxon>
        <taxon>Mermithoidea</taxon>
        <taxon>Mermithidae</taxon>
        <taxon>Romanomermis</taxon>
    </lineage>
</organism>
<dbReference type="AlphaFoldDB" id="A0A915KQ81"/>
<keyword evidence="1" id="KW-1185">Reference proteome</keyword>
<accession>A0A915KQ81</accession>
<name>A0A915KQ81_ROMCU</name>
<proteinExistence type="predicted"/>
<dbReference type="Proteomes" id="UP000887565">
    <property type="component" value="Unplaced"/>
</dbReference>
<dbReference type="WBParaSite" id="nRc.2.0.1.t40906-RA">
    <property type="protein sequence ID" value="nRc.2.0.1.t40906-RA"/>
    <property type="gene ID" value="nRc.2.0.1.g40906"/>
</dbReference>
<reference evidence="2" key="1">
    <citation type="submission" date="2022-11" db="UniProtKB">
        <authorList>
            <consortium name="WormBaseParasite"/>
        </authorList>
    </citation>
    <scope>IDENTIFICATION</scope>
</reference>
<evidence type="ECO:0000313" key="1">
    <source>
        <dbReference type="Proteomes" id="UP000887565"/>
    </source>
</evidence>
<evidence type="ECO:0000313" key="2">
    <source>
        <dbReference type="WBParaSite" id="nRc.2.0.1.t40906-RA"/>
    </source>
</evidence>